<dbReference type="OrthoDB" id="273805at2759"/>
<evidence type="ECO:0000313" key="2">
    <source>
        <dbReference type="EMBL" id="KAG5483313.1"/>
    </source>
</evidence>
<protein>
    <submittedName>
        <fullName evidence="2">Uncharacterized protein</fullName>
    </submittedName>
</protein>
<feature type="compositionally biased region" description="Basic and acidic residues" evidence="1">
    <location>
        <begin position="65"/>
        <end position="77"/>
    </location>
</feature>
<comment type="caution">
    <text evidence="2">The sequence shown here is derived from an EMBL/GenBank/DDBJ whole genome shotgun (WGS) entry which is preliminary data.</text>
</comment>
<dbReference type="EMBL" id="JAFEUZ010000014">
    <property type="protein sequence ID" value="KAG5483313.1"/>
    <property type="molecule type" value="Genomic_DNA"/>
</dbReference>
<dbReference type="Proteomes" id="UP000673552">
    <property type="component" value="Unassembled WGS sequence"/>
</dbReference>
<keyword evidence="3" id="KW-1185">Reference proteome</keyword>
<feature type="region of interest" description="Disordered" evidence="1">
    <location>
        <begin position="45"/>
        <end position="95"/>
    </location>
</feature>
<proteinExistence type="predicted"/>
<gene>
    <name evidence="2" type="ORF">LSCM1_04856</name>
</gene>
<name>A0A836HVG5_9TRYP</name>
<accession>A0A836HVG5</accession>
<evidence type="ECO:0000256" key="1">
    <source>
        <dbReference type="SAM" id="MobiDB-lite"/>
    </source>
</evidence>
<reference evidence="3" key="1">
    <citation type="journal article" date="2021" name="Microbiol. Resour. Announc.">
        <title>LGAAP: Leishmaniinae Genome Assembly and Annotation Pipeline.</title>
        <authorList>
            <person name="Almutairi H."/>
            <person name="Urbaniak M.D."/>
            <person name="Bates M.D."/>
            <person name="Jariyapan N."/>
            <person name="Kwakye-Nuako G."/>
            <person name="Thomaz-Soccol V."/>
            <person name="Al-Salem W.S."/>
            <person name="Dillon R.J."/>
            <person name="Bates P.A."/>
            <person name="Gatherer D."/>
        </authorList>
    </citation>
    <scope>NUCLEOTIDE SEQUENCE [LARGE SCALE GENOMIC DNA]</scope>
</reference>
<dbReference type="AlphaFoldDB" id="A0A836HVG5"/>
<dbReference type="GeneID" id="92514855"/>
<dbReference type="RefSeq" id="XP_067180116.1">
    <property type="nucleotide sequence ID" value="XM_067322343.1"/>
</dbReference>
<evidence type="ECO:0000313" key="3">
    <source>
        <dbReference type="Proteomes" id="UP000673552"/>
    </source>
</evidence>
<feature type="region of interest" description="Disordered" evidence="1">
    <location>
        <begin position="107"/>
        <end position="140"/>
    </location>
</feature>
<dbReference type="KEGG" id="lmat:92514855"/>
<organism evidence="2 3">
    <name type="scientific">Leishmania martiniquensis</name>
    <dbReference type="NCBI Taxonomy" id="1580590"/>
    <lineage>
        <taxon>Eukaryota</taxon>
        <taxon>Discoba</taxon>
        <taxon>Euglenozoa</taxon>
        <taxon>Kinetoplastea</taxon>
        <taxon>Metakinetoplastina</taxon>
        <taxon>Trypanosomatida</taxon>
        <taxon>Trypanosomatidae</taxon>
        <taxon>Leishmaniinae</taxon>
        <taxon>Leishmania</taxon>
    </lineage>
</organism>
<reference evidence="3" key="2">
    <citation type="journal article" date="2021" name="Sci. Data">
        <title>Chromosome-scale genome sequencing, assembly and annotation of six genomes from subfamily Leishmaniinae.</title>
        <authorList>
            <person name="Almutairi H."/>
            <person name="Urbaniak M.D."/>
            <person name="Bates M.D."/>
            <person name="Jariyapan N."/>
            <person name="Kwakye-Nuako G."/>
            <person name="Thomaz Soccol V."/>
            <person name="Al-Salem W.S."/>
            <person name="Dillon R.J."/>
            <person name="Bates P.A."/>
            <person name="Gatherer D."/>
        </authorList>
    </citation>
    <scope>NUCLEOTIDE SEQUENCE [LARGE SCALE GENOMIC DNA]</scope>
</reference>
<sequence length="247" mass="26785">MPSAGSAVSSGASLTVDELEEKLANLRDYLSTPYRARAEAILHQRRRREATASTSVPGKVLPEAAESKESRDVRERVSVPFHYPTPNPTPSLEVKSAPAVSTAVITTGPKSRCSSERQLAQGGGGSGVPAPSPAAHASVESLPMDPHTRRYIQQLEWQVNMLADALQQERKRLTEMDARVVQPLLRLGEAALQRQVQLEYALASCRVQGCNESDSWHEEVSGEREVDFAGSGLVDTLTEAKVDTARS</sequence>
<dbReference type="SMR" id="A0A836HVG5"/>